<feature type="transmembrane region" description="Helical" evidence="7">
    <location>
        <begin position="160"/>
        <end position="179"/>
    </location>
</feature>
<evidence type="ECO:0000256" key="5">
    <source>
        <dbReference type="ARBA" id="ARBA00022989"/>
    </source>
</evidence>
<organism evidence="9 10">
    <name type="scientific">Anaerocolumna jejuensis DSM 15929</name>
    <dbReference type="NCBI Taxonomy" id="1121322"/>
    <lineage>
        <taxon>Bacteria</taxon>
        <taxon>Bacillati</taxon>
        <taxon>Bacillota</taxon>
        <taxon>Clostridia</taxon>
        <taxon>Lachnospirales</taxon>
        <taxon>Lachnospiraceae</taxon>
        <taxon>Anaerocolumna</taxon>
    </lineage>
</organism>
<comment type="similarity">
    <text evidence="2">Belongs to the peptidase S54 family.</text>
</comment>
<keyword evidence="5 7" id="KW-1133">Transmembrane helix</keyword>
<keyword evidence="10" id="KW-1185">Reference proteome</keyword>
<keyword evidence="6 7" id="KW-0472">Membrane</keyword>
<feature type="domain" description="Peptidase S54 rhomboid" evidence="8">
    <location>
        <begin position="206"/>
        <end position="346"/>
    </location>
</feature>
<dbReference type="GO" id="GO:0016020">
    <property type="term" value="C:membrane"/>
    <property type="evidence" value="ECO:0007669"/>
    <property type="project" value="UniProtKB-SubCell"/>
</dbReference>
<name>A0A1M6XV79_9FIRM</name>
<dbReference type="GO" id="GO:0006508">
    <property type="term" value="P:proteolysis"/>
    <property type="evidence" value="ECO:0007669"/>
    <property type="project" value="UniProtKB-KW"/>
</dbReference>
<keyword evidence="3 7" id="KW-0812">Transmembrane</keyword>
<feature type="transmembrane region" description="Helical" evidence="7">
    <location>
        <begin position="328"/>
        <end position="345"/>
    </location>
</feature>
<feature type="transmembrane region" description="Helical" evidence="7">
    <location>
        <begin position="247"/>
        <end position="267"/>
    </location>
</feature>
<sequence>MFIDDIRSFFAESNLKPIAVNADRISLYYQDREEGCYALIVFDCPEGAEFTASQYQNIKRQIYDSLAQGSPKRVYMHTILVTGDVSRACQITGKEAESWIIDTGNYRLIIYENQNYNFIGIRRGLEDFILREYSPFETGKEEEMPHEPLRYKEKSNLSRYFSPVNTAIVLSNILVFLIVNNLLPESTGDIYVNKGALSWRDILENGEYYRLITYMFLHSGLSHLTNNMIVLLFIGDNLERAMGKWRYLTAYLASGILAGAVSIFYNMIKFNNIISIGASGAIFGVVGGMAYVVAVNRGRLENISTRQLVWFVIFSLYGGLTSQGVDNAAHIGGLLSGFLLAALLYRKQKKNHIG</sequence>
<evidence type="ECO:0000256" key="4">
    <source>
        <dbReference type="ARBA" id="ARBA00022801"/>
    </source>
</evidence>
<dbReference type="Proteomes" id="UP000184386">
    <property type="component" value="Unassembled WGS sequence"/>
</dbReference>
<protein>
    <submittedName>
        <fullName evidence="9">Membrane associated serine protease, rhomboid family</fullName>
    </submittedName>
</protein>
<keyword evidence="4" id="KW-0378">Hydrolase</keyword>
<dbReference type="Gene3D" id="1.20.1540.10">
    <property type="entry name" value="Rhomboid-like"/>
    <property type="match status" value="1"/>
</dbReference>
<dbReference type="AlphaFoldDB" id="A0A1M6XV79"/>
<dbReference type="EMBL" id="FRAC01000023">
    <property type="protein sequence ID" value="SHL09930.1"/>
    <property type="molecule type" value="Genomic_DNA"/>
</dbReference>
<evidence type="ECO:0000256" key="3">
    <source>
        <dbReference type="ARBA" id="ARBA00022692"/>
    </source>
</evidence>
<evidence type="ECO:0000256" key="6">
    <source>
        <dbReference type="ARBA" id="ARBA00023136"/>
    </source>
</evidence>
<reference evidence="9 10" key="1">
    <citation type="submission" date="2016-11" db="EMBL/GenBank/DDBJ databases">
        <authorList>
            <person name="Jaros S."/>
            <person name="Januszkiewicz K."/>
            <person name="Wedrychowicz H."/>
        </authorList>
    </citation>
    <scope>NUCLEOTIDE SEQUENCE [LARGE SCALE GENOMIC DNA]</scope>
    <source>
        <strain evidence="9 10">DSM 15929</strain>
    </source>
</reference>
<accession>A0A1M6XV79</accession>
<dbReference type="RefSeq" id="WP_242962556.1">
    <property type="nucleotide sequence ID" value="NZ_FRAC01000023.1"/>
</dbReference>
<feature type="transmembrane region" description="Helical" evidence="7">
    <location>
        <begin position="307"/>
        <end position="322"/>
    </location>
</feature>
<evidence type="ECO:0000256" key="7">
    <source>
        <dbReference type="SAM" id="Phobius"/>
    </source>
</evidence>
<comment type="subcellular location">
    <subcellularLocation>
        <location evidence="1">Membrane</location>
        <topology evidence="1">Multi-pass membrane protein</topology>
    </subcellularLocation>
</comment>
<evidence type="ECO:0000256" key="2">
    <source>
        <dbReference type="ARBA" id="ARBA00009045"/>
    </source>
</evidence>
<feature type="transmembrane region" description="Helical" evidence="7">
    <location>
        <begin position="273"/>
        <end position="295"/>
    </location>
</feature>
<dbReference type="InterPro" id="IPR050925">
    <property type="entry name" value="Rhomboid_protease_S54"/>
</dbReference>
<dbReference type="InterPro" id="IPR022764">
    <property type="entry name" value="Peptidase_S54_rhomboid_dom"/>
</dbReference>
<gene>
    <name evidence="9" type="ORF">SAMN02745136_04083</name>
</gene>
<feature type="transmembrane region" description="Helical" evidence="7">
    <location>
        <begin position="211"/>
        <end position="235"/>
    </location>
</feature>
<keyword evidence="9" id="KW-0645">Protease</keyword>
<dbReference type="Pfam" id="PF01694">
    <property type="entry name" value="Rhomboid"/>
    <property type="match status" value="1"/>
</dbReference>
<dbReference type="GO" id="GO:0004252">
    <property type="term" value="F:serine-type endopeptidase activity"/>
    <property type="evidence" value="ECO:0007669"/>
    <property type="project" value="InterPro"/>
</dbReference>
<dbReference type="PANTHER" id="PTHR43731:SF14">
    <property type="entry name" value="PRESENILIN-ASSOCIATED RHOMBOID-LIKE PROTEIN, MITOCHONDRIAL"/>
    <property type="match status" value="1"/>
</dbReference>
<evidence type="ECO:0000313" key="9">
    <source>
        <dbReference type="EMBL" id="SHL09930.1"/>
    </source>
</evidence>
<dbReference type="InterPro" id="IPR035952">
    <property type="entry name" value="Rhomboid-like_sf"/>
</dbReference>
<dbReference type="STRING" id="1121322.SAMN02745136_04083"/>
<evidence type="ECO:0000313" key="10">
    <source>
        <dbReference type="Proteomes" id="UP000184386"/>
    </source>
</evidence>
<evidence type="ECO:0000259" key="8">
    <source>
        <dbReference type="Pfam" id="PF01694"/>
    </source>
</evidence>
<proteinExistence type="inferred from homology"/>
<evidence type="ECO:0000256" key="1">
    <source>
        <dbReference type="ARBA" id="ARBA00004141"/>
    </source>
</evidence>
<dbReference type="SUPFAM" id="SSF144091">
    <property type="entry name" value="Rhomboid-like"/>
    <property type="match status" value="1"/>
</dbReference>
<dbReference type="PANTHER" id="PTHR43731">
    <property type="entry name" value="RHOMBOID PROTEASE"/>
    <property type="match status" value="1"/>
</dbReference>